<sequence>MSDPAGIIKHVFDVIAAIAEGARMAAQGEGRRLAGIAELVRERCGDQEHAWWACDDWDAAAAEVSAILGVTHGRASAQMNLALSLRDRLPRVNALLMAGTVSYRVCEAIANRTDLIGDKAILGLVDRAIAEHVVSWGPMSNLALQRAIDFWVDRYDPAAVRRSQAQARDREIGIGIRDARGGVAEIWGRLHLTDAAVLDRQLTAMAHGVCQDDPRTIGQRRADAMGALAAGSDRLACTCGSPDCVAVEPDGRAASVVVHIVADAEVGDSEPGPAMPDERPARGVMTGNRGIVPAPLLAELIKAGATVRRLRRPGDEPEPGYRPSTALDEFVRMRDMTCRFPHCDKPAEFCDVDHTIPWPWGPTHASNLACVCRKHHLLKTFWAGWRDRQHPDGTIVWTSPTGHTYTTQPGSRLLIPRWNVTTATLPAPAAQPPPTIGIMMPTRRKTRAAQRASRIAAERTLNDTHVAERNRPPPF</sequence>
<dbReference type="CDD" id="cd00085">
    <property type="entry name" value="HNHc"/>
    <property type="match status" value="1"/>
</dbReference>
<dbReference type="InterPro" id="IPR003870">
    <property type="entry name" value="DUF222"/>
</dbReference>
<feature type="domain" description="HNH nuclease" evidence="1">
    <location>
        <begin position="326"/>
        <end position="377"/>
    </location>
</feature>
<evidence type="ECO:0000313" key="2">
    <source>
        <dbReference type="EMBL" id="OYN77313.1"/>
    </source>
</evidence>
<keyword evidence="3" id="KW-1185">Reference proteome</keyword>
<evidence type="ECO:0000259" key="1">
    <source>
        <dbReference type="SMART" id="SM00507"/>
    </source>
</evidence>
<accession>A0A255DNT5</accession>
<dbReference type="SMART" id="SM00507">
    <property type="entry name" value="HNHc"/>
    <property type="match status" value="1"/>
</dbReference>
<evidence type="ECO:0000313" key="3">
    <source>
        <dbReference type="Proteomes" id="UP000216063"/>
    </source>
</evidence>
<dbReference type="InterPro" id="IPR003615">
    <property type="entry name" value="HNH_nuc"/>
</dbReference>
<comment type="caution">
    <text evidence="2">The sequence shown here is derived from an EMBL/GenBank/DDBJ whole genome shotgun (WGS) entry which is preliminary data.</text>
</comment>
<dbReference type="EMBL" id="NOZR01000017">
    <property type="protein sequence ID" value="OYN77313.1"/>
    <property type="molecule type" value="Genomic_DNA"/>
</dbReference>
<organism evidence="2 3">
    <name type="scientific">Mycolicibacterium sphagni</name>
    <dbReference type="NCBI Taxonomy" id="1786"/>
    <lineage>
        <taxon>Bacteria</taxon>
        <taxon>Bacillati</taxon>
        <taxon>Actinomycetota</taxon>
        <taxon>Actinomycetes</taxon>
        <taxon>Mycobacteriales</taxon>
        <taxon>Mycobacteriaceae</taxon>
        <taxon>Mycolicibacterium</taxon>
    </lineage>
</organism>
<proteinExistence type="predicted"/>
<dbReference type="Proteomes" id="UP000216063">
    <property type="component" value="Unassembled WGS sequence"/>
</dbReference>
<protein>
    <submittedName>
        <fullName evidence="2">HNH endonuclease</fullName>
    </submittedName>
</protein>
<dbReference type="OrthoDB" id="4775237at2"/>
<keyword evidence="2" id="KW-0378">Hydrolase</keyword>
<dbReference type="Pfam" id="PF02720">
    <property type="entry name" value="DUF222"/>
    <property type="match status" value="1"/>
</dbReference>
<keyword evidence="2" id="KW-0255">Endonuclease</keyword>
<dbReference type="AlphaFoldDB" id="A0A255DNT5"/>
<keyword evidence="2" id="KW-0540">Nuclease</keyword>
<name>A0A255DNT5_9MYCO</name>
<reference evidence="2 3" key="1">
    <citation type="submission" date="2017-07" db="EMBL/GenBank/DDBJ databases">
        <title>The new phylogeny of genus Mycobacterium.</title>
        <authorList>
            <person name="Tortoli E."/>
            <person name="Trovato A."/>
            <person name="Cirillo D.M."/>
        </authorList>
    </citation>
    <scope>NUCLEOTIDE SEQUENCE [LARGE SCALE GENOMIC DNA]</scope>
    <source>
        <strain evidence="2 3">ATCC 33027</strain>
    </source>
</reference>
<dbReference type="GO" id="GO:0004519">
    <property type="term" value="F:endonuclease activity"/>
    <property type="evidence" value="ECO:0007669"/>
    <property type="project" value="UniProtKB-KW"/>
</dbReference>
<gene>
    <name evidence="2" type="ORF">CG716_19095</name>
</gene>